<dbReference type="InterPro" id="IPR046848">
    <property type="entry name" value="E_motif"/>
</dbReference>
<organism evidence="1 2">
    <name type="scientific">Adiantum capillus-veneris</name>
    <name type="common">Maidenhair fern</name>
    <dbReference type="NCBI Taxonomy" id="13818"/>
    <lineage>
        <taxon>Eukaryota</taxon>
        <taxon>Viridiplantae</taxon>
        <taxon>Streptophyta</taxon>
        <taxon>Embryophyta</taxon>
        <taxon>Tracheophyta</taxon>
        <taxon>Polypodiopsida</taxon>
        <taxon>Polypodiidae</taxon>
        <taxon>Polypodiales</taxon>
        <taxon>Pteridineae</taxon>
        <taxon>Pteridaceae</taxon>
        <taxon>Vittarioideae</taxon>
        <taxon>Adiantum</taxon>
    </lineage>
</organism>
<name>A0A9D4ZAL5_ADICA</name>
<dbReference type="PANTHER" id="PTHR47926">
    <property type="entry name" value="PENTATRICOPEPTIDE REPEAT-CONTAINING PROTEIN"/>
    <property type="match status" value="1"/>
</dbReference>
<evidence type="ECO:0000313" key="1">
    <source>
        <dbReference type="EMBL" id="KAI5065726.1"/>
    </source>
</evidence>
<keyword evidence="2" id="KW-1185">Reference proteome</keyword>
<dbReference type="AlphaFoldDB" id="A0A9D4ZAL5"/>
<feature type="non-terminal residue" evidence="1">
    <location>
        <position position="130"/>
    </location>
</feature>
<dbReference type="GO" id="GO:0003723">
    <property type="term" value="F:RNA binding"/>
    <property type="evidence" value="ECO:0007669"/>
    <property type="project" value="InterPro"/>
</dbReference>
<protein>
    <recommendedName>
        <fullName evidence="3">Pentatricopeptide repeat-containing protein</fullName>
    </recommendedName>
</protein>
<accession>A0A9D4ZAL5</accession>
<sequence>QDITPAFSNFIGWSTLLSGCRSHGNIDLGTSCFSELFHLESTEASSYILMSSLYSSVQRRDDASELQIVRKTRQVWKKPREAWIEAGRQIHEVTVNDCLLQNDNMLSKSNRISVLVKDHGYLPDLDMLIA</sequence>
<dbReference type="EMBL" id="JABFUD020000019">
    <property type="protein sequence ID" value="KAI5065726.1"/>
    <property type="molecule type" value="Genomic_DNA"/>
</dbReference>
<comment type="caution">
    <text evidence="1">The sequence shown here is derived from an EMBL/GenBank/DDBJ whole genome shotgun (WGS) entry which is preliminary data.</text>
</comment>
<gene>
    <name evidence="1" type="ORF">GOP47_0020421</name>
</gene>
<evidence type="ECO:0008006" key="3">
    <source>
        <dbReference type="Google" id="ProtNLM"/>
    </source>
</evidence>
<dbReference type="Proteomes" id="UP000886520">
    <property type="component" value="Chromosome 19"/>
</dbReference>
<dbReference type="InterPro" id="IPR046960">
    <property type="entry name" value="PPR_At4g14850-like_plant"/>
</dbReference>
<dbReference type="Pfam" id="PF20431">
    <property type="entry name" value="E_motif"/>
    <property type="match status" value="1"/>
</dbReference>
<dbReference type="GO" id="GO:0009451">
    <property type="term" value="P:RNA modification"/>
    <property type="evidence" value="ECO:0007669"/>
    <property type="project" value="InterPro"/>
</dbReference>
<reference evidence="1" key="1">
    <citation type="submission" date="2021-01" db="EMBL/GenBank/DDBJ databases">
        <title>Adiantum capillus-veneris genome.</title>
        <authorList>
            <person name="Fang Y."/>
            <person name="Liao Q."/>
        </authorList>
    </citation>
    <scope>NUCLEOTIDE SEQUENCE</scope>
    <source>
        <strain evidence="1">H3</strain>
        <tissue evidence="1">Leaf</tissue>
    </source>
</reference>
<proteinExistence type="predicted"/>
<evidence type="ECO:0000313" key="2">
    <source>
        <dbReference type="Proteomes" id="UP000886520"/>
    </source>
</evidence>